<keyword evidence="3" id="KW-1185">Reference proteome</keyword>
<accession>A0AAV6SRB4</accession>
<evidence type="ECO:0000313" key="3">
    <source>
        <dbReference type="Proteomes" id="UP000693946"/>
    </source>
</evidence>
<proteinExistence type="predicted"/>
<sequence length="79" mass="9033">MPAFGEHFCQKTDFFSTRSCYQSSSPVTTPNPHKSNPPLIYSPHANHKKVHDDLYSYYIQFASTKHSHMKTRMCGAPVD</sequence>
<evidence type="ECO:0000256" key="1">
    <source>
        <dbReference type="SAM" id="MobiDB-lite"/>
    </source>
</evidence>
<comment type="caution">
    <text evidence="2">The sequence shown here is derived from an EMBL/GenBank/DDBJ whole genome shotgun (WGS) entry which is preliminary data.</text>
</comment>
<dbReference type="EMBL" id="JAGKHQ010000003">
    <property type="protein sequence ID" value="KAG7520074.1"/>
    <property type="molecule type" value="Genomic_DNA"/>
</dbReference>
<dbReference type="Proteomes" id="UP000693946">
    <property type="component" value="Linkage Group LG11"/>
</dbReference>
<organism evidence="2 3">
    <name type="scientific">Solea senegalensis</name>
    <name type="common">Senegalese sole</name>
    <dbReference type="NCBI Taxonomy" id="28829"/>
    <lineage>
        <taxon>Eukaryota</taxon>
        <taxon>Metazoa</taxon>
        <taxon>Chordata</taxon>
        <taxon>Craniata</taxon>
        <taxon>Vertebrata</taxon>
        <taxon>Euteleostomi</taxon>
        <taxon>Actinopterygii</taxon>
        <taxon>Neopterygii</taxon>
        <taxon>Teleostei</taxon>
        <taxon>Neoteleostei</taxon>
        <taxon>Acanthomorphata</taxon>
        <taxon>Carangaria</taxon>
        <taxon>Pleuronectiformes</taxon>
        <taxon>Pleuronectoidei</taxon>
        <taxon>Soleidae</taxon>
        <taxon>Solea</taxon>
    </lineage>
</organism>
<protein>
    <submittedName>
        <fullName evidence="2">Uncharacterized protein</fullName>
    </submittedName>
</protein>
<feature type="non-terminal residue" evidence="2">
    <location>
        <position position="79"/>
    </location>
</feature>
<reference evidence="2 3" key="1">
    <citation type="journal article" date="2021" name="Sci. Rep.">
        <title>Chromosome anchoring in Senegalese sole (Solea senegalensis) reveals sex-associated markers and genome rearrangements in flatfish.</title>
        <authorList>
            <person name="Guerrero-Cozar I."/>
            <person name="Gomez-Garrido J."/>
            <person name="Berbel C."/>
            <person name="Martinez-Blanch J.F."/>
            <person name="Alioto T."/>
            <person name="Claros M.G."/>
            <person name="Gagnaire P.A."/>
            <person name="Manchado M."/>
        </authorList>
    </citation>
    <scope>NUCLEOTIDE SEQUENCE [LARGE SCALE GENOMIC DNA]</scope>
    <source>
        <strain evidence="2">Sse05_10M</strain>
    </source>
</reference>
<feature type="region of interest" description="Disordered" evidence="1">
    <location>
        <begin position="20"/>
        <end position="44"/>
    </location>
</feature>
<evidence type="ECO:0000313" key="2">
    <source>
        <dbReference type="EMBL" id="KAG7520074.1"/>
    </source>
</evidence>
<feature type="compositionally biased region" description="Polar residues" evidence="1">
    <location>
        <begin position="20"/>
        <end position="34"/>
    </location>
</feature>
<gene>
    <name evidence="2" type="ORF">JOB18_022319</name>
</gene>
<name>A0AAV6SRB4_SOLSE</name>
<dbReference type="AlphaFoldDB" id="A0AAV6SRB4"/>